<name>A0A6B3SS47_9BURK</name>
<gene>
    <name evidence="2" type="ORF">G3574_20700</name>
</gene>
<evidence type="ECO:0000313" key="2">
    <source>
        <dbReference type="EMBL" id="NEX63504.1"/>
    </source>
</evidence>
<evidence type="ECO:0000313" key="3">
    <source>
        <dbReference type="Proteomes" id="UP000482155"/>
    </source>
</evidence>
<comment type="caution">
    <text evidence="2">The sequence shown here is derived from an EMBL/GenBank/DDBJ whole genome shotgun (WGS) entry which is preliminary data.</text>
</comment>
<dbReference type="RefSeq" id="WP_163967439.1">
    <property type="nucleotide sequence ID" value="NZ_JAAIVB010000070.1"/>
</dbReference>
<keyword evidence="3" id="KW-1185">Reference proteome</keyword>
<evidence type="ECO:0000256" key="1">
    <source>
        <dbReference type="SAM" id="Phobius"/>
    </source>
</evidence>
<sequence>MKHSLLDESGQCERGIRLDPKAIFLRTEAGRTEIHDKKCGLTQSERLVLIMVDGVSKVDQIKEKLTSINGDRFSRAMQTLQKKDLITPILLPLDDQVAEELDQQVVERFLHQDALDPITIISFQPEDEFGDGEQQKPAPTVVPELTEVMPSPAIDVAHAKMADELHEELVAKNLERKRKLADQEDIQARDLAAVSGAPVVTVMPVAPEAIQAVKAPVPPVEKVAKGKGSLHWEHAVIALGAALIVGFGMLKLWR</sequence>
<dbReference type="AlphaFoldDB" id="A0A6B3SS47"/>
<accession>A0A6B3SS47</accession>
<proteinExistence type="predicted"/>
<keyword evidence="1" id="KW-1133">Transmembrane helix</keyword>
<protein>
    <submittedName>
        <fullName evidence="2">Uncharacterized protein</fullName>
    </submittedName>
</protein>
<organism evidence="2 3">
    <name type="scientific">Noviherbaspirillum galbum</name>
    <dbReference type="NCBI Taxonomy" id="2709383"/>
    <lineage>
        <taxon>Bacteria</taxon>
        <taxon>Pseudomonadati</taxon>
        <taxon>Pseudomonadota</taxon>
        <taxon>Betaproteobacteria</taxon>
        <taxon>Burkholderiales</taxon>
        <taxon>Oxalobacteraceae</taxon>
        <taxon>Noviherbaspirillum</taxon>
    </lineage>
</organism>
<dbReference type="EMBL" id="JAAIVB010000070">
    <property type="protein sequence ID" value="NEX63504.1"/>
    <property type="molecule type" value="Genomic_DNA"/>
</dbReference>
<dbReference type="Proteomes" id="UP000482155">
    <property type="component" value="Unassembled WGS sequence"/>
</dbReference>
<keyword evidence="1" id="KW-0472">Membrane</keyword>
<feature type="transmembrane region" description="Helical" evidence="1">
    <location>
        <begin position="235"/>
        <end position="253"/>
    </location>
</feature>
<keyword evidence="1" id="KW-0812">Transmembrane</keyword>
<reference evidence="2 3" key="1">
    <citation type="submission" date="2020-02" db="EMBL/GenBank/DDBJ databases">
        <authorList>
            <person name="Kim M.K."/>
        </authorList>
    </citation>
    <scope>NUCLEOTIDE SEQUENCE [LARGE SCALE GENOMIC DNA]</scope>
    <source>
        <strain evidence="2 3">17J57-3</strain>
    </source>
</reference>